<dbReference type="InterPro" id="IPR004812">
    <property type="entry name" value="Efflux_drug-R_Bcr/CmlA"/>
</dbReference>
<protein>
    <recommendedName>
        <fullName evidence="8">Bcr/CflA family efflux transporter</fullName>
    </recommendedName>
</protein>
<evidence type="ECO:0000256" key="4">
    <source>
        <dbReference type="ARBA" id="ARBA00022475"/>
    </source>
</evidence>
<evidence type="ECO:0000256" key="5">
    <source>
        <dbReference type="ARBA" id="ARBA00022692"/>
    </source>
</evidence>
<feature type="domain" description="Major facilitator superfamily (MFS) profile" evidence="9">
    <location>
        <begin position="9"/>
        <end position="395"/>
    </location>
</feature>
<keyword evidence="5 8" id="KW-0812">Transmembrane</keyword>
<sequence>MIRPDSAWTIAYLTLLVAMGQMSTGIYLPAMPSLTGIFATDGGTVALTLTVFLAGFAVAQLVYGPLCDRYGRRPVLLGGLAIYTAASLACALAPSIEWLIAARLFQAIGACSGQVLARAMGRDLYDGPRYAKVMALIGLALAATPAAGPVLGGVLQVLFGWQASFFFLFGWGGLLLCVTFLGVRETLKSPDPTALDVPVMARNFGQLLRNRLYMGYTLTLAFTFGTMFTYMTGAPFILIDSLGIRPDIFGVLSVFNVVGYAIGSFLANKLSGRVAMSRLVAIGACIVFAAGLAMLGLALAGLITAVTVIGPMMAMLIGMGLMIPSAMAGAIGPFPQIAGVASALMGFLQMGIAMLMSLLVGLLHGLHDSPMQIAFAFSASLVLLSYLTLVRRRPA</sequence>
<evidence type="ECO:0000313" key="10">
    <source>
        <dbReference type="EMBL" id="KZD12807.1"/>
    </source>
</evidence>
<dbReference type="AlphaFoldDB" id="A0A154WH18"/>
<evidence type="ECO:0000256" key="6">
    <source>
        <dbReference type="ARBA" id="ARBA00022989"/>
    </source>
</evidence>
<feature type="transmembrane region" description="Helical" evidence="8">
    <location>
        <begin position="133"/>
        <end position="159"/>
    </location>
</feature>
<evidence type="ECO:0000256" key="7">
    <source>
        <dbReference type="ARBA" id="ARBA00023136"/>
    </source>
</evidence>
<dbReference type="GO" id="GO:0005886">
    <property type="term" value="C:plasma membrane"/>
    <property type="evidence" value="ECO:0007669"/>
    <property type="project" value="UniProtKB-SubCell"/>
</dbReference>
<keyword evidence="3 8" id="KW-0813">Transport</keyword>
<evidence type="ECO:0000259" key="9">
    <source>
        <dbReference type="PROSITE" id="PS50850"/>
    </source>
</evidence>
<dbReference type="InterPro" id="IPR011701">
    <property type="entry name" value="MFS"/>
</dbReference>
<keyword evidence="7 8" id="KW-0472">Membrane</keyword>
<evidence type="ECO:0000256" key="3">
    <source>
        <dbReference type="ARBA" id="ARBA00022448"/>
    </source>
</evidence>
<keyword evidence="4" id="KW-1003">Cell membrane</keyword>
<dbReference type="Gene3D" id="1.20.1720.10">
    <property type="entry name" value="Multidrug resistance protein D"/>
    <property type="match status" value="1"/>
</dbReference>
<evidence type="ECO:0000256" key="8">
    <source>
        <dbReference type="RuleBase" id="RU365088"/>
    </source>
</evidence>
<keyword evidence="11" id="KW-1185">Reference proteome</keyword>
<comment type="similarity">
    <text evidence="2 8">Belongs to the major facilitator superfamily. Bcr/CmlA family.</text>
</comment>
<feature type="transmembrane region" description="Helical" evidence="8">
    <location>
        <begin position="372"/>
        <end position="390"/>
    </location>
</feature>
<dbReference type="RefSeq" id="WP_067550945.1">
    <property type="nucleotide sequence ID" value="NZ_LPXN01000001.1"/>
</dbReference>
<feature type="transmembrane region" description="Helical" evidence="8">
    <location>
        <begin position="343"/>
        <end position="366"/>
    </location>
</feature>
<feature type="transmembrane region" description="Helical" evidence="8">
    <location>
        <begin position="165"/>
        <end position="183"/>
    </location>
</feature>
<keyword evidence="8" id="KW-0997">Cell inner membrane</keyword>
<dbReference type="Proteomes" id="UP000076400">
    <property type="component" value="Unassembled WGS sequence"/>
</dbReference>
<comment type="caution">
    <text evidence="10">The sequence shown here is derived from an EMBL/GenBank/DDBJ whole genome shotgun (WGS) entry which is preliminary data.</text>
</comment>
<reference evidence="10 11" key="1">
    <citation type="submission" date="2015-12" db="EMBL/GenBank/DDBJ databases">
        <title>Genome sequence of Oceanibaculum pacificum MCCC 1A02656.</title>
        <authorList>
            <person name="Lu L."/>
            <person name="Lai Q."/>
            <person name="Shao Z."/>
            <person name="Qian P."/>
        </authorList>
    </citation>
    <scope>NUCLEOTIDE SEQUENCE [LARGE SCALE GENOMIC DNA]</scope>
    <source>
        <strain evidence="10 11">MCCC 1A02656</strain>
    </source>
</reference>
<dbReference type="NCBIfam" id="TIGR00710">
    <property type="entry name" value="efflux_Bcr_CflA"/>
    <property type="match status" value="1"/>
</dbReference>
<gene>
    <name evidence="10" type="ORF">AUP43_00245</name>
</gene>
<accession>A0A154WH18</accession>
<dbReference type="STRING" id="580166.AUP43_00245"/>
<dbReference type="Pfam" id="PF07690">
    <property type="entry name" value="MFS_1"/>
    <property type="match status" value="1"/>
</dbReference>
<dbReference type="PRINTS" id="PR01035">
    <property type="entry name" value="TCRTETA"/>
</dbReference>
<dbReference type="CDD" id="cd17320">
    <property type="entry name" value="MFS_MdfA_MDR_like"/>
    <property type="match status" value="1"/>
</dbReference>
<dbReference type="InterPro" id="IPR036259">
    <property type="entry name" value="MFS_trans_sf"/>
</dbReference>
<dbReference type="InterPro" id="IPR020846">
    <property type="entry name" value="MFS_dom"/>
</dbReference>
<proteinExistence type="inferred from homology"/>
<feature type="transmembrane region" description="Helical" evidence="8">
    <location>
        <begin position="75"/>
        <end position="94"/>
    </location>
</feature>
<evidence type="ECO:0000256" key="1">
    <source>
        <dbReference type="ARBA" id="ARBA00004651"/>
    </source>
</evidence>
<dbReference type="InterPro" id="IPR001958">
    <property type="entry name" value="Tet-R_TetA/multi-R_MdtG-like"/>
</dbReference>
<dbReference type="PANTHER" id="PTHR23502">
    <property type="entry name" value="MAJOR FACILITATOR SUPERFAMILY"/>
    <property type="match status" value="1"/>
</dbReference>
<name>A0A154WH18_9PROT</name>
<comment type="subcellular location">
    <subcellularLocation>
        <location evidence="8">Cell inner membrane</location>
        <topology evidence="8">Multi-pass membrane protein</topology>
    </subcellularLocation>
    <subcellularLocation>
        <location evidence="1">Cell membrane</location>
        <topology evidence="1">Multi-pass membrane protein</topology>
    </subcellularLocation>
</comment>
<feature type="transmembrane region" description="Helical" evidence="8">
    <location>
        <begin position="100"/>
        <end position="121"/>
    </location>
</feature>
<organism evidence="10 11">
    <name type="scientific">Oceanibaculum pacificum</name>
    <dbReference type="NCBI Taxonomy" id="580166"/>
    <lineage>
        <taxon>Bacteria</taxon>
        <taxon>Pseudomonadati</taxon>
        <taxon>Pseudomonadota</taxon>
        <taxon>Alphaproteobacteria</taxon>
        <taxon>Rhodospirillales</taxon>
        <taxon>Oceanibaculaceae</taxon>
        <taxon>Oceanibaculum</taxon>
    </lineage>
</organism>
<dbReference type="GO" id="GO:0042910">
    <property type="term" value="F:xenobiotic transmembrane transporter activity"/>
    <property type="evidence" value="ECO:0007669"/>
    <property type="project" value="InterPro"/>
</dbReference>
<evidence type="ECO:0000256" key="2">
    <source>
        <dbReference type="ARBA" id="ARBA00006236"/>
    </source>
</evidence>
<feature type="transmembrane region" description="Helical" evidence="8">
    <location>
        <begin position="248"/>
        <end position="267"/>
    </location>
</feature>
<feature type="transmembrane region" description="Helical" evidence="8">
    <location>
        <begin position="7"/>
        <end position="30"/>
    </location>
</feature>
<feature type="transmembrane region" description="Helical" evidence="8">
    <location>
        <begin position="279"/>
        <end position="303"/>
    </location>
</feature>
<feature type="transmembrane region" description="Helical" evidence="8">
    <location>
        <begin position="42"/>
        <end position="63"/>
    </location>
</feature>
<keyword evidence="6 8" id="KW-1133">Transmembrane helix</keyword>
<dbReference type="GO" id="GO:1990961">
    <property type="term" value="P:xenobiotic detoxification by transmembrane export across the plasma membrane"/>
    <property type="evidence" value="ECO:0007669"/>
    <property type="project" value="InterPro"/>
</dbReference>
<feature type="transmembrane region" description="Helical" evidence="8">
    <location>
        <begin position="309"/>
        <end position="331"/>
    </location>
</feature>
<evidence type="ECO:0000313" key="11">
    <source>
        <dbReference type="Proteomes" id="UP000076400"/>
    </source>
</evidence>
<dbReference type="PANTHER" id="PTHR23502:SF132">
    <property type="entry name" value="POLYAMINE TRANSPORTER 2-RELATED"/>
    <property type="match status" value="1"/>
</dbReference>
<dbReference type="SUPFAM" id="SSF103473">
    <property type="entry name" value="MFS general substrate transporter"/>
    <property type="match status" value="1"/>
</dbReference>
<dbReference type="PROSITE" id="PS50850">
    <property type="entry name" value="MFS"/>
    <property type="match status" value="1"/>
</dbReference>
<feature type="transmembrane region" description="Helical" evidence="8">
    <location>
        <begin position="212"/>
        <end position="236"/>
    </location>
</feature>
<dbReference type="EMBL" id="LPXN01000001">
    <property type="protein sequence ID" value="KZD12807.1"/>
    <property type="molecule type" value="Genomic_DNA"/>
</dbReference>